<accession>A0A8X7R054</accession>
<comment type="caution">
    <text evidence="1">The sequence shown here is derived from an EMBL/GenBank/DDBJ whole genome shotgun (WGS) entry which is preliminary data.</text>
</comment>
<dbReference type="EMBL" id="JAAMPC010000011">
    <property type="protein sequence ID" value="KAG2280178.1"/>
    <property type="molecule type" value="Genomic_DNA"/>
</dbReference>
<reference evidence="1 2" key="1">
    <citation type="submission" date="2020-02" db="EMBL/GenBank/DDBJ databases">
        <authorList>
            <person name="Ma Q."/>
            <person name="Huang Y."/>
            <person name="Song X."/>
            <person name="Pei D."/>
        </authorList>
    </citation>
    <scope>NUCLEOTIDE SEQUENCE [LARGE SCALE GENOMIC DNA]</scope>
    <source>
        <strain evidence="1">Sxm20200214</strain>
        <tissue evidence="1">Leaf</tissue>
    </source>
</reference>
<sequence>MDLKPPNDEMKTKTSSNFSLPASFSPITINLSYPFSMTESSPALLQSPINNTDIAKVPVLDEDSEKEIDAVDSLVDAGELSSNPPDAFVPSLGAWAKPLTFAPPATPPMPATPSDFDPQYLNNLLDSFWPTLNDGIGKKKRDPHTAVREFPRIPVQKIPVPELKDDRTLRFPWAARMNPATRNLYRATKPTFRLDGTPQVTIPSQVLSLGPENRREYVIVQFHRCSLPP</sequence>
<name>A0A8X7R054_BRACI</name>
<evidence type="ECO:0000313" key="1">
    <source>
        <dbReference type="EMBL" id="KAG2280178.1"/>
    </source>
</evidence>
<gene>
    <name evidence="1" type="ORF">Bca52824_051398</name>
</gene>
<evidence type="ECO:0000313" key="2">
    <source>
        <dbReference type="Proteomes" id="UP000886595"/>
    </source>
</evidence>
<organism evidence="1 2">
    <name type="scientific">Brassica carinata</name>
    <name type="common">Ethiopian mustard</name>
    <name type="synonym">Abyssinian cabbage</name>
    <dbReference type="NCBI Taxonomy" id="52824"/>
    <lineage>
        <taxon>Eukaryota</taxon>
        <taxon>Viridiplantae</taxon>
        <taxon>Streptophyta</taxon>
        <taxon>Embryophyta</taxon>
        <taxon>Tracheophyta</taxon>
        <taxon>Spermatophyta</taxon>
        <taxon>Magnoliopsida</taxon>
        <taxon>eudicotyledons</taxon>
        <taxon>Gunneridae</taxon>
        <taxon>Pentapetalae</taxon>
        <taxon>rosids</taxon>
        <taxon>malvids</taxon>
        <taxon>Brassicales</taxon>
        <taxon>Brassicaceae</taxon>
        <taxon>Brassiceae</taxon>
        <taxon>Brassica</taxon>
    </lineage>
</organism>
<dbReference type="AlphaFoldDB" id="A0A8X7R054"/>
<protein>
    <submittedName>
        <fullName evidence="1">Uncharacterized protein</fullName>
    </submittedName>
</protein>
<dbReference type="Proteomes" id="UP000886595">
    <property type="component" value="Unassembled WGS sequence"/>
</dbReference>
<keyword evidence="2" id="KW-1185">Reference proteome</keyword>
<proteinExistence type="predicted"/>